<dbReference type="AlphaFoldDB" id="A0A1R3H251"/>
<sequence length="34" mass="3695">MAATCAIDNGRMKIDSSSKSFSRKITFSDGLISR</sequence>
<keyword evidence="2" id="KW-1185">Reference proteome</keyword>
<dbReference type="EMBL" id="AWWV01012808">
    <property type="protein sequence ID" value="OMO64419.1"/>
    <property type="molecule type" value="Genomic_DNA"/>
</dbReference>
<comment type="caution">
    <text evidence="1">The sequence shown here is derived from an EMBL/GenBank/DDBJ whole genome shotgun (WGS) entry which is preliminary data.</text>
</comment>
<evidence type="ECO:0000313" key="2">
    <source>
        <dbReference type="Proteomes" id="UP000188268"/>
    </source>
</evidence>
<dbReference type="Proteomes" id="UP000188268">
    <property type="component" value="Unassembled WGS sequence"/>
</dbReference>
<dbReference type="Gramene" id="OMO64419">
    <property type="protein sequence ID" value="OMO64419"/>
    <property type="gene ID" value="CCACVL1_21777"/>
</dbReference>
<accession>A0A1R3H251</accession>
<protein>
    <submittedName>
        <fullName evidence="1">Uncharacterized protein</fullName>
    </submittedName>
</protein>
<gene>
    <name evidence="1" type="ORF">CCACVL1_21777</name>
</gene>
<organism evidence="1 2">
    <name type="scientific">Corchorus capsularis</name>
    <name type="common">Jute</name>
    <dbReference type="NCBI Taxonomy" id="210143"/>
    <lineage>
        <taxon>Eukaryota</taxon>
        <taxon>Viridiplantae</taxon>
        <taxon>Streptophyta</taxon>
        <taxon>Embryophyta</taxon>
        <taxon>Tracheophyta</taxon>
        <taxon>Spermatophyta</taxon>
        <taxon>Magnoliopsida</taxon>
        <taxon>eudicotyledons</taxon>
        <taxon>Gunneridae</taxon>
        <taxon>Pentapetalae</taxon>
        <taxon>rosids</taxon>
        <taxon>malvids</taxon>
        <taxon>Malvales</taxon>
        <taxon>Malvaceae</taxon>
        <taxon>Grewioideae</taxon>
        <taxon>Apeibeae</taxon>
        <taxon>Corchorus</taxon>
    </lineage>
</organism>
<evidence type="ECO:0000313" key="1">
    <source>
        <dbReference type="EMBL" id="OMO64419.1"/>
    </source>
</evidence>
<name>A0A1R3H251_COCAP</name>
<reference evidence="1 2" key="1">
    <citation type="submission" date="2013-09" db="EMBL/GenBank/DDBJ databases">
        <title>Corchorus capsularis genome sequencing.</title>
        <authorList>
            <person name="Alam M."/>
            <person name="Haque M.S."/>
            <person name="Islam M.S."/>
            <person name="Emdad E.M."/>
            <person name="Islam M.M."/>
            <person name="Ahmed B."/>
            <person name="Halim A."/>
            <person name="Hossen Q.M.M."/>
            <person name="Hossain M.Z."/>
            <person name="Ahmed R."/>
            <person name="Khan M.M."/>
            <person name="Islam R."/>
            <person name="Rashid M.M."/>
            <person name="Khan S.A."/>
            <person name="Rahman M.S."/>
            <person name="Alam M."/>
        </authorList>
    </citation>
    <scope>NUCLEOTIDE SEQUENCE [LARGE SCALE GENOMIC DNA]</scope>
    <source>
        <strain evidence="2">cv. CVL-1</strain>
        <tissue evidence="1">Whole seedling</tissue>
    </source>
</reference>
<proteinExistence type="predicted"/>